<dbReference type="PANTHER" id="PTHR43818">
    <property type="entry name" value="BCDNA.GH03377"/>
    <property type="match status" value="1"/>
</dbReference>
<dbReference type="GO" id="GO:0016491">
    <property type="term" value="F:oxidoreductase activity"/>
    <property type="evidence" value="ECO:0007669"/>
    <property type="project" value="UniProtKB-KW"/>
</dbReference>
<dbReference type="InterPro" id="IPR000683">
    <property type="entry name" value="Gfo/Idh/MocA-like_OxRdtase_N"/>
</dbReference>
<dbReference type="AlphaFoldDB" id="A0A1G7J832"/>
<evidence type="ECO:0000256" key="1">
    <source>
        <dbReference type="ARBA" id="ARBA00023002"/>
    </source>
</evidence>
<dbReference type="InterPro" id="IPR055170">
    <property type="entry name" value="GFO_IDH_MocA-like_dom"/>
</dbReference>
<dbReference type="PANTHER" id="PTHR43818:SF11">
    <property type="entry name" value="BCDNA.GH03377"/>
    <property type="match status" value="1"/>
</dbReference>
<keyword evidence="1" id="KW-0560">Oxidoreductase</keyword>
<dbReference type="Gene3D" id="3.40.50.720">
    <property type="entry name" value="NAD(P)-binding Rossmann-like Domain"/>
    <property type="match status" value="1"/>
</dbReference>
<dbReference type="Gene3D" id="3.30.360.10">
    <property type="entry name" value="Dihydrodipicolinate Reductase, domain 2"/>
    <property type="match status" value="1"/>
</dbReference>
<dbReference type="SUPFAM" id="SSF55347">
    <property type="entry name" value="Glyceraldehyde-3-phosphate dehydrogenase-like, C-terminal domain"/>
    <property type="match status" value="1"/>
</dbReference>
<accession>A0A1G7J832</accession>
<name>A0A1G7J832_9ACTN</name>
<feature type="domain" description="Gfo/Idh/MocA-like oxidoreductase N-terminal" evidence="2">
    <location>
        <begin position="1"/>
        <end position="117"/>
    </location>
</feature>
<sequence>MRVGVIGAGLQCGRRISALESDDELVGIATPEADETWARAHSVRTRLFDHWDQLLAQPGLDAVIVATPPDSHLAATVAALTAGKHVLCEKPLARSSEEAARMEAVARDHGRVLHCGFNHRFHPAVRALARIVADDEYGRPLSALGVYGYGIREGYSDEWRADPGVVSGGQLMEQGIHLIDLIDGLLWPIDDVIAHTQHSFGLPTGIEDDAHIMLRSAAGQVAMVRSSLSQWHNRFLFEVTFERATARIDGLTGSYGEQTLTVEHRDDGPFGAHVTRFRGADRSWAAEWAHFRETVAQDPAPPPDPAGRRALAVVEAAYRSTHAGRWTPVTKETP</sequence>
<dbReference type="Pfam" id="PF01408">
    <property type="entry name" value="GFO_IDH_MocA"/>
    <property type="match status" value="1"/>
</dbReference>
<dbReference type="SUPFAM" id="SSF51735">
    <property type="entry name" value="NAD(P)-binding Rossmann-fold domains"/>
    <property type="match status" value="1"/>
</dbReference>
<gene>
    <name evidence="4" type="ORF">SAMN05216260_106323</name>
</gene>
<dbReference type="InterPro" id="IPR050463">
    <property type="entry name" value="Gfo/Idh/MocA_oxidrdct_glycsds"/>
</dbReference>
<evidence type="ECO:0000313" key="4">
    <source>
        <dbReference type="EMBL" id="SDF21061.1"/>
    </source>
</evidence>
<evidence type="ECO:0000259" key="3">
    <source>
        <dbReference type="Pfam" id="PF22725"/>
    </source>
</evidence>
<dbReference type="InterPro" id="IPR036291">
    <property type="entry name" value="NAD(P)-bd_dom_sf"/>
</dbReference>
<reference evidence="4 5" key="1">
    <citation type="submission" date="2016-10" db="EMBL/GenBank/DDBJ databases">
        <authorList>
            <person name="de Groot N.N."/>
        </authorList>
    </citation>
    <scope>NUCLEOTIDE SEQUENCE [LARGE SCALE GENOMIC DNA]</scope>
    <source>
        <strain evidence="4 5">CGMCC 4.1859</strain>
    </source>
</reference>
<organism evidence="4 5">
    <name type="scientific">Streptomyces griseoaurantiacus</name>
    <dbReference type="NCBI Taxonomy" id="68213"/>
    <lineage>
        <taxon>Bacteria</taxon>
        <taxon>Bacillati</taxon>
        <taxon>Actinomycetota</taxon>
        <taxon>Actinomycetes</taxon>
        <taxon>Kitasatosporales</taxon>
        <taxon>Streptomycetaceae</taxon>
        <taxon>Streptomyces</taxon>
        <taxon>Streptomyces aurantiacus group</taxon>
    </lineage>
</organism>
<evidence type="ECO:0000313" key="5">
    <source>
        <dbReference type="Proteomes" id="UP000198614"/>
    </source>
</evidence>
<feature type="domain" description="GFO/IDH/MocA-like oxidoreductase" evidence="3">
    <location>
        <begin position="125"/>
        <end position="246"/>
    </location>
</feature>
<dbReference type="EMBL" id="FNAX01000006">
    <property type="protein sequence ID" value="SDF21061.1"/>
    <property type="molecule type" value="Genomic_DNA"/>
</dbReference>
<dbReference type="Proteomes" id="UP000198614">
    <property type="component" value="Unassembled WGS sequence"/>
</dbReference>
<dbReference type="Pfam" id="PF22725">
    <property type="entry name" value="GFO_IDH_MocA_C3"/>
    <property type="match status" value="1"/>
</dbReference>
<evidence type="ECO:0000259" key="2">
    <source>
        <dbReference type="Pfam" id="PF01408"/>
    </source>
</evidence>
<proteinExistence type="predicted"/>
<protein>
    <submittedName>
        <fullName evidence="4">Predicted dehydrogenase</fullName>
    </submittedName>
</protein>
<dbReference type="GO" id="GO:0000166">
    <property type="term" value="F:nucleotide binding"/>
    <property type="evidence" value="ECO:0007669"/>
    <property type="project" value="InterPro"/>
</dbReference>